<dbReference type="Pfam" id="PF05170">
    <property type="entry name" value="AsmA"/>
    <property type="match status" value="2"/>
</dbReference>
<evidence type="ECO:0000313" key="3">
    <source>
        <dbReference type="EMBL" id="RCN58243.1"/>
    </source>
</evidence>
<evidence type="ECO:0000256" key="1">
    <source>
        <dbReference type="SAM" id="MobiDB-lite"/>
    </source>
</evidence>
<proteinExistence type="predicted"/>
<feature type="domain" description="AsmA" evidence="2">
    <location>
        <begin position="378"/>
        <end position="544"/>
    </location>
</feature>
<comment type="caution">
    <text evidence="3">The sequence shown here is derived from an EMBL/GenBank/DDBJ whole genome shotgun (WGS) entry which is preliminary data.</text>
</comment>
<organism evidence="3 4">
    <name type="scientific">Acidiferrobacter thiooxydans</name>
    <dbReference type="NCBI Taxonomy" id="163359"/>
    <lineage>
        <taxon>Bacteria</taxon>
        <taxon>Pseudomonadati</taxon>
        <taxon>Pseudomonadota</taxon>
        <taxon>Gammaproteobacteria</taxon>
        <taxon>Acidiferrobacterales</taxon>
        <taxon>Acidiferrobacteraceae</taxon>
        <taxon>Acidiferrobacter</taxon>
    </lineage>
</organism>
<accession>A0A368HFR2</accession>
<reference evidence="3 4" key="1">
    <citation type="submission" date="2018-02" db="EMBL/GenBank/DDBJ databases">
        <title>Insights into the biology of acidophilic members of the Acidiferrobacteraceae family derived from comparative genomic analyses.</title>
        <authorList>
            <person name="Issotta F."/>
            <person name="Thyssen C."/>
            <person name="Mena C."/>
            <person name="Moya A."/>
            <person name="Bellenberg S."/>
            <person name="Sproer C."/>
            <person name="Covarrubias P.C."/>
            <person name="Sand W."/>
            <person name="Quatrini R."/>
            <person name="Vera M."/>
        </authorList>
    </citation>
    <scope>NUCLEOTIDE SEQUENCE [LARGE SCALE GENOMIC DNA]</scope>
    <source>
        <strain evidence="4">m-1</strain>
    </source>
</reference>
<dbReference type="InterPro" id="IPR052894">
    <property type="entry name" value="AsmA-related"/>
</dbReference>
<dbReference type="Proteomes" id="UP000253250">
    <property type="component" value="Unassembled WGS sequence"/>
</dbReference>
<dbReference type="EMBL" id="PSYR01000001">
    <property type="protein sequence ID" value="RCN58243.1"/>
    <property type="molecule type" value="Genomic_DNA"/>
</dbReference>
<feature type="compositionally biased region" description="Low complexity" evidence="1">
    <location>
        <begin position="360"/>
        <end position="372"/>
    </location>
</feature>
<dbReference type="AlphaFoldDB" id="A0A368HFR2"/>
<dbReference type="OrthoDB" id="9766390at2"/>
<sequence length="631" mass="67199">MKKRTRILAITAGLIVVLIAAGVAMLPALMTLDGVKGQIVETLSQATGRPVTIHKLSLSVFPWLGIRLDGAVLGNARGFAPTPLARVDDARIEVRLLPLFNRHIVLRRVILTGLRLNLQENKAGVTNWATLIHGPKPSPRTPAAAQAEAHEAPAFVLVRAAGLIVRHALIRYHNARTHGRDTLSDLTLRLGAIVPGRPVAIAMRALLKTAGHPALPFRLGAQATYDTSGLTLAPLHLRVADLVIHGRVHVLHTATGLSAHGRLVAPPFAPRPLLTALGLPYTPRDPHVLKQASANMGFHWDPSGLTLAPLRLTLDKTTMTGRITRIARPLLYKVHLAIDHLRPMSYLPVPAPANAPPAPRTASPTHAAPAPPSMAASLPLDATISCARLRVHGLVATDLQAHIRSSAGHVVVKPLTMSLYHGGFTGTIKAVLTRHPRTWRVRGLVRNVQTSAVLRALQLFPEFSGALDADVHLQGSGTKLAAIERSVSGRLTARMPKGVLRGIDLDFIAKDPKAVAGAHRARANQGTAFTGLHASATVARGVVHMHALALHTTRAVIRGHGRVTLATKSINYLLEVALPSGFVIPVRVQGPAGHIKFNVSLNRLFSDSNHNGLGSTLQTLGGALKHALGIP</sequence>
<dbReference type="GO" id="GO:0005886">
    <property type="term" value="C:plasma membrane"/>
    <property type="evidence" value="ECO:0007669"/>
    <property type="project" value="TreeGrafter"/>
</dbReference>
<name>A0A368HFR2_9GAMM</name>
<gene>
    <name evidence="3" type="ORF">C4900_00060</name>
</gene>
<dbReference type="RefSeq" id="WP_114282066.1">
    <property type="nucleotide sequence ID" value="NZ_PSYR01000001.1"/>
</dbReference>
<dbReference type="GO" id="GO:0090313">
    <property type="term" value="P:regulation of protein targeting to membrane"/>
    <property type="evidence" value="ECO:0007669"/>
    <property type="project" value="TreeGrafter"/>
</dbReference>
<feature type="domain" description="AsmA" evidence="2">
    <location>
        <begin position="1"/>
        <end position="176"/>
    </location>
</feature>
<evidence type="ECO:0000313" key="4">
    <source>
        <dbReference type="Proteomes" id="UP000253250"/>
    </source>
</evidence>
<protein>
    <recommendedName>
        <fullName evidence="2">AsmA domain-containing protein</fullName>
    </recommendedName>
</protein>
<dbReference type="InterPro" id="IPR007844">
    <property type="entry name" value="AsmA"/>
</dbReference>
<dbReference type="PANTHER" id="PTHR30441">
    <property type="entry name" value="DUF748 DOMAIN-CONTAINING PROTEIN"/>
    <property type="match status" value="1"/>
</dbReference>
<keyword evidence="4" id="KW-1185">Reference proteome</keyword>
<feature type="region of interest" description="Disordered" evidence="1">
    <location>
        <begin position="353"/>
        <end position="372"/>
    </location>
</feature>
<dbReference type="PANTHER" id="PTHR30441:SF4">
    <property type="entry name" value="PROTEIN ASMA"/>
    <property type="match status" value="1"/>
</dbReference>
<evidence type="ECO:0000259" key="2">
    <source>
        <dbReference type="Pfam" id="PF05170"/>
    </source>
</evidence>